<dbReference type="GO" id="GO:0000460">
    <property type="term" value="P:maturation of 5.8S rRNA"/>
    <property type="evidence" value="ECO:0007669"/>
    <property type="project" value="TreeGrafter"/>
</dbReference>
<keyword evidence="3" id="KW-0347">Helicase</keyword>
<evidence type="ECO:0000256" key="5">
    <source>
        <dbReference type="SAM" id="Coils"/>
    </source>
</evidence>
<organism evidence="7 8">
    <name type="scientific">Hortaea werneckii</name>
    <name type="common">Black yeast</name>
    <name type="synonym">Cladosporium werneckii</name>
    <dbReference type="NCBI Taxonomy" id="91943"/>
    <lineage>
        <taxon>Eukaryota</taxon>
        <taxon>Fungi</taxon>
        <taxon>Dikarya</taxon>
        <taxon>Ascomycota</taxon>
        <taxon>Pezizomycotina</taxon>
        <taxon>Dothideomycetes</taxon>
        <taxon>Dothideomycetidae</taxon>
        <taxon>Mycosphaerellales</taxon>
        <taxon>Teratosphaeriaceae</taxon>
        <taxon>Hortaea</taxon>
    </lineage>
</organism>
<evidence type="ECO:0000313" key="7">
    <source>
        <dbReference type="EMBL" id="RMX71266.1"/>
    </source>
</evidence>
<dbReference type="SMART" id="SM01142">
    <property type="entry name" value="DSHCT"/>
    <property type="match status" value="1"/>
</dbReference>
<feature type="domain" description="ATP-dependent RNA helicase Ski2/MTR4 C-terminal" evidence="6">
    <location>
        <begin position="1"/>
        <end position="143"/>
    </location>
</feature>
<dbReference type="InterPro" id="IPR050699">
    <property type="entry name" value="RNA-DNA_Helicase"/>
</dbReference>
<protein>
    <recommendedName>
        <fullName evidence="6">ATP-dependent RNA helicase Ski2/MTR4 C-terminal domain-containing protein</fullName>
    </recommendedName>
</protein>
<evidence type="ECO:0000256" key="1">
    <source>
        <dbReference type="ARBA" id="ARBA00022741"/>
    </source>
</evidence>
<dbReference type="AlphaFoldDB" id="A0A3M6VYU4"/>
<sequence>MTPEQCAAALSCFIFEEKSNEAPTLKEELGKPFREIQAQARTVAKVSMESKVLVNEEEYLRSFKCELMEVVYAWTQGASFAAICKMTDVYEGSLIRLFRRLEELLRQIAQASKVMGSEELEQKFEAALGKVRRDIVAAQSLYL</sequence>
<dbReference type="PANTHER" id="PTHR12131">
    <property type="entry name" value="ATP-DEPENDENT RNA AND DNA HELICASE"/>
    <property type="match status" value="1"/>
</dbReference>
<dbReference type="InterPro" id="IPR012961">
    <property type="entry name" value="Ski2/MTR4_C"/>
</dbReference>
<keyword evidence="1" id="KW-0547">Nucleotide-binding</keyword>
<dbReference type="Pfam" id="PF08148">
    <property type="entry name" value="DSHCT"/>
    <property type="match status" value="1"/>
</dbReference>
<dbReference type="EMBL" id="QWIJ01002907">
    <property type="protein sequence ID" value="RMX71266.1"/>
    <property type="molecule type" value="Genomic_DNA"/>
</dbReference>
<feature type="coiled-coil region" evidence="5">
    <location>
        <begin position="94"/>
        <end position="121"/>
    </location>
</feature>
<keyword evidence="4" id="KW-0067">ATP-binding</keyword>
<dbReference type="GO" id="GO:0004386">
    <property type="term" value="F:helicase activity"/>
    <property type="evidence" value="ECO:0007669"/>
    <property type="project" value="UniProtKB-KW"/>
</dbReference>
<gene>
    <name evidence="7" type="ORF">D0869_15807</name>
</gene>
<keyword evidence="2" id="KW-0378">Hydrolase</keyword>
<dbReference type="GO" id="GO:0005524">
    <property type="term" value="F:ATP binding"/>
    <property type="evidence" value="ECO:0007669"/>
    <property type="project" value="UniProtKB-KW"/>
</dbReference>
<evidence type="ECO:0000259" key="6">
    <source>
        <dbReference type="SMART" id="SM01142"/>
    </source>
</evidence>
<name>A0A3M6VYU4_HORWE</name>
<dbReference type="OrthoDB" id="5145020at2759"/>
<proteinExistence type="predicted"/>
<dbReference type="Gene3D" id="1.10.3380.30">
    <property type="match status" value="1"/>
</dbReference>
<dbReference type="GO" id="GO:0005634">
    <property type="term" value="C:nucleus"/>
    <property type="evidence" value="ECO:0007669"/>
    <property type="project" value="TreeGrafter"/>
</dbReference>
<evidence type="ECO:0000256" key="3">
    <source>
        <dbReference type="ARBA" id="ARBA00022806"/>
    </source>
</evidence>
<accession>A0A3M6VYU4</accession>
<dbReference type="Proteomes" id="UP000281245">
    <property type="component" value="Unassembled WGS sequence"/>
</dbReference>
<evidence type="ECO:0000256" key="4">
    <source>
        <dbReference type="ARBA" id="ARBA00022840"/>
    </source>
</evidence>
<evidence type="ECO:0000256" key="2">
    <source>
        <dbReference type="ARBA" id="ARBA00022801"/>
    </source>
</evidence>
<evidence type="ECO:0000313" key="8">
    <source>
        <dbReference type="Proteomes" id="UP000281245"/>
    </source>
</evidence>
<dbReference type="PANTHER" id="PTHR12131:SF7">
    <property type="entry name" value="EXOSOME RNA HELICASE MTR4"/>
    <property type="match status" value="1"/>
</dbReference>
<comment type="caution">
    <text evidence="7">The sequence shown here is derived from an EMBL/GenBank/DDBJ whole genome shotgun (WGS) entry which is preliminary data.</text>
</comment>
<keyword evidence="5" id="KW-0175">Coiled coil</keyword>
<dbReference type="GO" id="GO:0016787">
    <property type="term" value="F:hydrolase activity"/>
    <property type="evidence" value="ECO:0007669"/>
    <property type="project" value="UniProtKB-KW"/>
</dbReference>
<reference evidence="7 8" key="1">
    <citation type="journal article" date="2018" name="BMC Genomics">
        <title>Genomic evidence for intraspecific hybridization in a clonal and extremely halotolerant yeast.</title>
        <authorList>
            <person name="Gostincar C."/>
            <person name="Stajich J.E."/>
            <person name="Zupancic J."/>
            <person name="Zalar P."/>
            <person name="Gunde-Cimerman N."/>
        </authorList>
    </citation>
    <scope>NUCLEOTIDE SEQUENCE [LARGE SCALE GENOMIC DNA]</scope>
    <source>
        <strain evidence="7 8">EXF-6656</strain>
    </source>
</reference>